<evidence type="ECO:0000256" key="6">
    <source>
        <dbReference type="PROSITE-ProRule" id="PRU00277"/>
    </source>
</evidence>
<keyword evidence="4 6" id="KW-0697">Rotamase</keyword>
<gene>
    <name evidence="10" type="ORF">IC617_00880</name>
</gene>
<comment type="similarity">
    <text evidence="2 7">Belongs to the FKBP-type PPIase family.</text>
</comment>
<proteinExistence type="inferred from homology"/>
<dbReference type="Pfam" id="PF00254">
    <property type="entry name" value="FKBP_C"/>
    <property type="match status" value="1"/>
</dbReference>
<comment type="catalytic activity">
    <reaction evidence="1 6 7">
        <text>[protein]-peptidylproline (omega=180) = [protein]-peptidylproline (omega=0)</text>
        <dbReference type="Rhea" id="RHEA:16237"/>
        <dbReference type="Rhea" id="RHEA-COMP:10747"/>
        <dbReference type="Rhea" id="RHEA-COMP:10748"/>
        <dbReference type="ChEBI" id="CHEBI:83833"/>
        <dbReference type="ChEBI" id="CHEBI:83834"/>
        <dbReference type="EC" id="5.2.1.8"/>
    </reaction>
</comment>
<evidence type="ECO:0000256" key="8">
    <source>
        <dbReference type="SAM" id="SignalP"/>
    </source>
</evidence>
<evidence type="ECO:0000256" key="4">
    <source>
        <dbReference type="ARBA" id="ARBA00023110"/>
    </source>
</evidence>
<dbReference type="GO" id="GO:0006457">
    <property type="term" value="P:protein folding"/>
    <property type="evidence" value="ECO:0007669"/>
    <property type="project" value="InterPro"/>
</dbReference>
<evidence type="ECO:0000256" key="1">
    <source>
        <dbReference type="ARBA" id="ARBA00000971"/>
    </source>
</evidence>
<dbReference type="InterPro" id="IPR000774">
    <property type="entry name" value="PPIase_FKBP_N"/>
</dbReference>
<dbReference type="EC" id="5.2.1.8" evidence="7"/>
<sequence>MKRLALGTAVVAAMLTVACNSEKAAAPAATEAAPEQSVAAAANFASDREKQSYATGAFMGQQMIRMVDAYKELGIELDAGQLEKGIIAGINGTSQLDEAALQEVLTALESERMTAVQALQAKAQEEQQAKMAEAKAAGEAFLAENAKKDGVTVTESGLQYEVIAAGEGDSPAATDQVKVHYTGTLIDGTEFDSSHKRGEPAVFFLNQVIPGWTEGVQLMKPGAKYKLYIPSELGYGEHGAGANIPGNSALVFEVELIEINPDAAAKEAAAE</sequence>
<dbReference type="Gene3D" id="1.10.287.460">
    <property type="entry name" value="Peptidyl-prolyl cis-trans isomerase, FKBP-type, N-terminal domain"/>
    <property type="match status" value="1"/>
</dbReference>
<evidence type="ECO:0000256" key="5">
    <source>
        <dbReference type="ARBA" id="ARBA00023235"/>
    </source>
</evidence>
<dbReference type="InterPro" id="IPR001179">
    <property type="entry name" value="PPIase_FKBP_dom"/>
</dbReference>
<protein>
    <recommendedName>
        <fullName evidence="7">Peptidyl-prolyl cis-trans isomerase</fullName>
        <ecNumber evidence="7">5.2.1.8</ecNumber>
    </recommendedName>
</protein>
<evidence type="ECO:0000313" key="11">
    <source>
        <dbReference type="Proteomes" id="UP000638014"/>
    </source>
</evidence>
<feature type="domain" description="PPIase FKBP-type" evidence="9">
    <location>
        <begin position="174"/>
        <end position="260"/>
    </location>
</feature>
<name>A0A8J6QGL5_9GAMM</name>
<accession>A0A8J6QGL5</accession>
<evidence type="ECO:0000256" key="7">
    <source>
        <dbReference type="RuleBase" id="RU003915"/>
    </source>
</evidence>
<keyword evidence="11" id="KW-1185">Reference proteome</keyword>
<dbReference type="SUPFAM" id="SSF54534">
    <property type="entry name" value="FKBP-like"/>
    <property type="match status" value="1"/>
</dbReference>
<feature type="signal peptide" evidence="8">
    <location>
        <begin position="1"/>
        <end position="24"/>
    </location>
</feature>
<dbReference type="EMBL" id="JACXAF010000001">
    <property type="protein sequence ID" value="MBD1387972.1"/>
    <property type="molecule type" value="Genomic_DNA"/>
</dbReference>
<dbReference type="InterPro" id="IPR036944">
    <property type="entry name" value="PPIase_FKBP_N_sf"/>
</dbReference>
<dbReference type="Proteomes" id="UP000638014">
    <property type="component" value="Unassembled WGS sequence"/>
</dbReference>
<dbReference type="PROSITE" id="PS51257">
    <property type="entry name" value="PROKAR_LIPOPROTEIN"/>
    <property type="match status" value="1"/>
</dbReference>
<evidence type="ECO:0000313" key="10">
    <source>
        <dbReference type="EMBL" id="MBD1387972.1"/>
    </source>
</evidence>
<dbReference type="FunFam" id="3.10.50.40:FF:000045">
    <property type="entry name" value="Peptidyl-prolyl cis-trans isomerase"/>
    <property type="match status" value="1"/>
</dbReference>
<dbReference type="InterPro" id="IPR046357">
    <property type="entry name" value="PPIase_dom_sf"/>
</dbReference>
<dbReference type="RefSeq" id="WP_191143094.1">
    <property type="nucleotide sequence ID" value="NZ_JACXAF010000001.1"/>
</dbReference>
<feature type="chain" id="PRO_5035325429" description="Peptidyl-prolyl cis-trans isomerase" evidence="8">
    <location>
        <begin position="25"/>
        <end position="271"/>
    </location>
</feature>
<dbReference type="GO" id="GO:0003755">
    <property type="term" value="F:peptidyl-prolyl cis-trans isomerase activity"/>
    <property type="evidence" value="ECO:0007669"/>
    <property type="project" value="UniProtKB-UniRule"/>
</dbReference>
<evidence type="ECO:0000259" key="9">
    <source>
        <dbReference type="PROSITE" id="PS50059"/>
    </source>
</evidence>
<organism evidence="10 11">
    <name type="scientific">Neiella litorisoli</name>
    <dbReference type="NCBI Taxonomy" id="2771431"/>
    <lineage>
        <taxon>Bacteria</taxon>
        <taxon>Pseudomonadati</taxon>
        <taxon>Pseudomonadota</taxon>
        <taxon>Gammaproteobacteria</taxon>
        <taxon>Alteromonadales</taxon>
        <taxon>Echinimonadaceae</taxon>
        <taxon>Neiella</taxon>
    </lineage>
</organism>
<dbReference type="AlphaFoldDB" id="A0A8J6QGL5"/>
<dbReference type="Pfam" id="PF01346">
    <property type="entry name" value="FKBP_N"/>
    <property type="match status" value="1"/>
</dbReference>
<evidence type="ECO:0000256" key="3">
    <source>
        <dbReference type="ARBA" id="ARBA00022729"/>
    </source>
</evidence>
<keyword evidence="3 8" id="KW-0732">Signal</keyword>
<evidence type="ECO:0000256" key="2">
    <source>
        <dbReference type="ARBA" id="ARBA00006577"/>
    </source>
</evidence>
<dbReference type="PANTHER" id="PTHR43811">
    <property type="entry name" value="FKBP-TYPE PEPTIDYL-PROLYL CIS-TRANS ISOMERASE FKPA"/>
    <property type="match status" value="1"/>
</dbReference>
<dbReference type="Gene3D" id="3.10.50.40">
    <property type="match status" value="1"/>
</dbReference>
<comment type="caution">
    <text evidence="10">The sequence shown here is derived from an EMBL/GenBank/DDBJ whole genome shotgun (WGS) entry which is preliminary data.</text>
</comment>
<dbReference type="PROSITE" id="PS50059">
    <property type="entry name" value="FKBP_PPIASE"/>
    <property type="match status" value="1"/>
</dbReference>
<reference evidence="10" key="1">
    <citation type="submission" date="2020-09" db="EMBL/GenBank/DDBJ databases">
        <title>A novel bacterium of genus Neiella, isolated from South China Sea.</title>
        <authorList>
            <person name="Huang H."/>
            <person name="Mo K."/>
            <person name="Hu Y."/>
        </authorList>
    </citation>
    <scope>NUCLEOTIDE SEQUENCE</scope>
    <source>
        <strain evidence="10">HB171785</strain>
    </source>
</reference>
<dbReference type="PANTHER" id="PTHR43811:SF19">
    <property type="entry name" value="39 KDA FK506-BINDING NUCLEAR PROTEIN"/>
    <property type="match status" value="1"/>
</dbReference>
<keyword evidence="5 6" id="KW-0413">Isomerase</keyword>